<sequence>MKIHLFLPPVHMHDAICERYKHILNTVDHKEHEKRVYIRGHDEFEVLRELPYATIDGKPKSFDNFWKEVIGEKELDTGEEEDGD</sequence>
<protein>
    <submittedName>
        <fullName evidence="1">Uncharacterized protein</fullName>
    </submittedName>
</protein>
<proteinExistence type="predicted"/>
<dbReference type="EMBL" id="UINC01013212">
    <property type="protein sequence ID" value="SVA57252.1"/>
    <property type="molecule type" value="Genomic_DNA"/>
</dbReference>
<evidence type="ECO:0000313" key="1">
    <source>
        <dbReference type="EMBL" id="SVA57252.1"/>
    </source>
</evidence>
<organism evidence="1">
    <name type="scientific">marine metagenome</name>
    <dbReference type="NCBI Taxonomy" id="408172"/>
    <lineage>
        <taxon>unclassified sequences</taxon>
        <taxon>metagenomes</taxon>
        <taxon>ecological metagenomes</taxon>
    </lineage>
</organism>
<dbReference type="AlphaFoldDB" id="A0A381WY21"/>
<gene>
    <name evidence="1" type="ORF">METZ01_LOCUS110106</name>
</gene>
<reference evidence="1" key="1">
    <citation type="submission" date="2018-05" db="EMBL/GenBank/DDBJ databases">
        <authorList>
            <person name="Lanie J.A."/>
            <person name="Ng W.-L."/>
            <person name="Kazmierczak K.M."/>
            <person name="Andrzejewski T.M."/>
            <person name="Davidsen T.M."/>
            <person name="Wayne K.J."/>
            <person name="Tettelin H."/>
            <person name="Glass J.I."/>
            <person name="Rusch D."/>
            <person name="Podicherti R."/>
            <person name="Tsui H.-C.T."/>
            <person name="Winkler M.E."/>
        </authorList>
    </citation>
    <scope>NUCLEOTIDE SEQUENCE</scope>
</reference>
<accession>A0A381WY21</accession>
<name>A0A381WY21_9ZZZZ</name>